<dbReference type="EMBL" id="JBHSDJ010000132">
    <property type="protein sequence ID" value="MFC4249478.1"/>
    <property type="molecule type" value="Genomic_DNA"/>
</dbReference>
<comment type="caution">
    <text evidence="2">The sequence shown here is derived from an EMBL/GenBank/DDBJ whole genome shotgun (WGS) entry which is preliminary data.</text>
</comment>
<dbReference type="AlphaFoldDB" id="A0ABD5P5N5"/>
<sequence>MQTKVSSTDEQYGPRYDRANDRYVLHYDEDGSATLTTTIVHGLAAIADINVTQGEFSLYDCVDPDALEHIFGSKADGSERTIGHVAFTALDHDVYVYANGDIFVYPPADASRPPLPADDGRRRR</sequence>
<evidence type="ECO:0000259" key="1">
    <source>
        <dbReference type="Pfam" id="PF18545"/>
    </source>
</evidence>
<dbReference type="RefSeq" id="WP_246970949.1">
    <property type="nucleotide sequence ID" value="NZ_CP095397.1"/>
</dbReference>
<evidence type="ECO:0000313" key="2">
    <source>
        <dbReference type="EMBL" id="MFC4249478.1"/>
    </source>
</evidence>
<organism evidence="2 3">
    <name type="scientific">Natribaculum luteum</name>
    <dbReference type="NCBI Taxonomy" id="1586232"/>
    <lineage>
        <taxon>Archaea</taxon>
        <taxon>Methanobacteriati</taxon>
        <taxon>Methanobacteriota</taxon>
        <taxon>Stenosarchaea group</taxon>
        <taxon>Halobacteria</taxon>
        <taxon>Halobacteriales</taxon>
        <taxon>Natrialbaceae</taxon>
        <taxon>Natribaculum</taxon>
    </lineage>
</organism>
<dbReference type="GeneID" id="71852124"/>
<evidence type="ECO:0000313" key="3">
    <source>
        <dbReference type="Proteomes" id="UP001595821"/>
    </source>
</evidence>
<feature type="domain" description="Halobacterial output" evidence="1">
    <location>
        <begin position="32"/>
        <end position="106"/>
    </location>
</feature>
<name>A0ABD5P5N5_9EURY</name>
<accession>A0ABD5P5N5</accession>
<dbReference type="InterPro" id="IPR040624">
    <property type="entry name" value="HalOD1"/>
</dbReference>
<protein>
    <submittedName>
        <fullName evidence="2">HalOD1 output domain-containing protein</fullName>
    </submittedName>
</protein>
<dbReference type="Pfam" id="PF18545">
    <property type="entry name" value="HalOD1"/>
    <property type="match status" value="1"/>
</dbReference>
<reference evidence="2 3" key="1">
    <citation type="journal article" date="2014" name="Int. J. Syst. Evol. Microbiol.">
        <title>Complete genome sequence of Corynebacterium casei LMG S-19264T (=DSM 44701T), isolated from a smear-ripened cheese.</title>
        <authorList>
            <consortium name="US DOE Joint Genome Institute (JGI-PGF)"/>
            <person name="Walter F."/>
            <person name="Albersmeier A."/>
            <person name="Kalinowski J."/>
            <person name="Ruckert C."/>
        </authorList>
    </citation>
    <scope>NUCLEOTIDE SEQUENCE [LARGE SCALE GENOMIC DNA]</scope>
    <source>
        <strain evidence="2 3">IBRC-M 10912</strain>
    </source>
</reference>
<gene>
    <name evidence="2" type="ORF">ACFOZ7_21520</name>
</gene>
<proteinExistence type="predicted"/>
<dbReference type="Proteomes" id="UP001595821">
    <property type="component" value="Unassembled WGS sequence"/>
</dbReference>